<gene>
    <name evidence="1" type="ORF">V6N11_022243</name>
</gene>
<name>A0ABR2TIL1_9ROSI</name>
<evidence type="ECO:0000313" key="2">
    <source>
        <dbReference type="Proteomes" id="UP001396334"/>
    </source>
</evidence>
<comment type="caution">
    <text evidence="1">The sequence shown here is derived from an EMBL/GenBank/DDBJ whole genome shotgun (WGS) entry which is preliminary data.</text>
</comment>
<evidence type="ECO:0000313" key="1">
    <source>
        <dbReference type="EMBL" id="KAK9037331.1"/>
    </source>
</evidence>
<organism evidence="1 2">
    <name type="scientific">Hibiscus sabdariffa</name>
    <name type="common">roselle</name>
    <dbReference type="NCBI Taxonomy" id="183260"/>
    <lineage>
        <taxon>Eukaryota</taxon>
        <taxon>Viridiplantae</taxon>
        <taxon>Streptophyta</taxon>
        <taxon>Embryophyta</taxon>
        <taxon>Tracheophyta</taxon>
        <taxon>Spermatophyta</taxon>
        <taxon>Magnoliopsida</taxon>
        <taxon>eudicotyledons</taxon>
        <taxon>Gunneridae</taxon>
        <taxon>Pentapetalae</taxon>
        <taxon>rosids</taxon>
        <taxon>malvids</taxon>
        <taxon>Malvales</taxon>
        <taxon>Malvaceae</taxon>
        <taxon>Malvoideae</taxon>
        <taxon>Hibiscus</taxon>
    </lineage>
</organism>
<dbReference type="EMBL" id="JBBPBN010000005">
    <property type="protein sequence ID" value="KAK9037331.1"/>
    <property type="molecule type" value="Genomic_DNA"/>
</dbReference>
<accession>A0ABR2TIL1</accession>
<dbReference type="Proteomes" id="UP001396334">
    <property type="component" value="Unassembled WGS sequence"/>
</dbReference>
<protein>
    <submittedName>
        <fullName evidence="1">Uncharacterized protein</fullName>
    </submittedName>
</protein>
<reference evidence="1 2" key="1">
    <citation type="journal article" date="2024" name="G3 (Bethesda)">
        <title>Genome assembly of Hibiscus sabdariffa L. provides insights into metabolisms of medicinal natural products.</title>
        <authorList>
            <person name="Kim T."/>
        </authorList>
    </citation>
    <scope>NUCLEOTIDE SEQUENCE [LARGE SCALE GENOMIC DNA]</scope>
    <source>
        <strain evidence="1">TK-2024</strain>
        <tissue evidence="1">Old leaves</tissue>
    </source>
</reference>
<keyword evidence="2" id="KW-1185">Reference proteome</keyword>
<proteinExistence type="predicted"/>
<sequence>MQRYHFELKGSRITDEIPQPFIEIVIEMTQKQTIARLEDFEVISVRRSWLWAMVSGEEEIAASGFLNLRTELHPKVANVAIVAFSGYMPLCSV</sequence>